<dbReference type="EMBL" id="BAABEZ010000001">
    <property type="protein sequence ID" value="GAA4448478.1"/>
    <property type="molecule type" value="Genomic_DNA"/>
</dbReference>
<comment type="caution">
    <text evidence="2">The sequence shown here is derived from an EMBL/GenBank/DDBJ whole genome shotgun (WGS) entry which is preliminary data.</text>
</comment>
<sequence length="180" mass="21339">MQTVPEEWIYPVGRFAAPETLDVTAFEDAIREIKVLPRILDACVENLDEEQLRMPYRDGGWSIQQIIHHLADSHMNAYIRCKLALTENDPVIKPYDQDLWAETNDVLLVPHNYSITMLHALHHRWAVLLASLSPEQRLRRFYHPESEEYVAIWEVALKYAWHGRHHAMQIRSFRSRMEWL</sequence>
<organism evidence="2 3">
    <name type="scientific">Rurimicrobium arvi</name>
    <dbReference type="NCBI Taxonomy" id="2049916"/>
    <lineage>
        <taxon>Bacteria</taxon>
        <taxon>Pseudomonadati</taxon>
        <taxon>Bacteroidota</taxon>
        <taxon>Chitinophagia</taxon>
        <taxon>Chitinophagales</taxon>
        <taxon>Chitinophagaceae</taxon>
        <taxon>Rurimicrobium</taxon>
    </lineage>
</organism>
<dbReference type="InterPro" id="IPR024775">
    <property type="entry name" value="DinB-like"/>
</dbReference>
<proteinExistence type="predicted"/>
<protein>
    <submittedName>
        <fullName evidence="2">Bacillithiol transferase BstA</fullName>
    </submittedName>
</protein>
<reference evidence="3" key="1">
    <citation type="journal article" date="2019" name="Int. J. Syst. Evol. Microbiol.">
        <title>The Global Catalogue of Microorganisms (GCM) 10K type strain sequencing project: providing services to taxonomists for standard genome sequencing and annotation.</title>
        <authorList>
            <consortium name="The Broad Institute Genomics Platform"/>
            <consortium name="The Broad Institute Genome Sequencing Center for Infectious Disease"/>
            <person name="Wu L."/>
            <person name="Ma J."/>
        </authorList>
    </citation>
    <scope>NUCLEOTIDE SEQUENCE [LARGE SCALE GENOMIC DNA]</scope>
    <source>
        <strain evidence="3">JCM 31921</strain>
    </source>
</reference>
<evidence type="ECO:0000259" key="1">
    <source>
        <dbReference type="Pfam" id="PF12867"/>
    </source>
</evidence>
<dbReference type="InterPro" id="IPR034660">
    <property type="entry name" value="DinB/YfiT-like"/>
</dbReference>
<gene>
    <name evidence="2" type="primary">bstA</name>
    <name evidence="2" type="ORF">GCM10023092_01080</name>
</gene>
<evidence type="ECO:0000313" key="3">
    <source>
        <dbReference type="Proteomes" id="UP001501410"/>
    </source>
</evidence>
<evidence type="ECO:0000313" key="2">
    <source>
        <dbReference type="EMBL" id="GAA4448478.1"/>
    </source>
</evidence>
<dbReference type="Pfam" id="PF12867">
    <property type="entry name" value="DinB_2"/>
    <property type="match status" value="1"/>
</dbReference>
<feature type="domain" description="DinB-like" evidence="1">
    <location>
        <begin position="38"/>
        <end position="170"/>
    </location>
</feature>
<dbReference type="SUPFAM" id="SSF109854">
    <property type="entry name" value="DinB/YfiT-like putative metalloenzymes"/>
    <property type="match status" value="1"/>
</dbReference>
<name>A0ABP8MGM4_9BACT</name>
<dbReference type="Gene3D" id="1.20.120.450">
    <property type="entry name" value="dinb family like domain"/>
    <property type="match status" value="1"/>
</dbReference>
<dbReference type="NCBIfam" id="NF009807">
    <property type="entry name" value="PRK13291.1"/>
    <property type="match status" value="1"/>
</dbReference>
<dbReference type="RefSeq" id="WP_344821605.1">
    <property type="nucleotide sequence ID" value="NZ_BAABEZ010000001.1"/>
</dbReference>
<dbReference type="GO" id="GO:0016740">
    <property type="term" value="F:transferase activity"/>
    <property type="evidence" value="ECO:0007669"/>
    <property type="project" value="UniProtKB-KW"/>
</dbReference>
<accession>A0ABP8MGM4</accession>
<dbReference type="Proteomes" id="UP001501410">
    <property type="component" value="Unassembled WGS sequence"/>
</dbReference>
<keyword evidence="3" id="KW-1185">Reference proteome</keyword>
<keyword evidence="2" id="KW-0808">Transferase</keyword>